<evidence type="ECO:0000256" key="16">
    <source>
        <dbReference type="ARBA" id="ARBA00023180"/>
    </source>
</evidence>
<evidence type="ECO:0000256" key="15">
    <source>
        <dbReference type="ARBA" id="ARBA00023166"/>
    </source>
</evidence>
<reference evidence="22 23" key="1">
    <citation type="submission" date="2024-05" db="EMBL/GenBank/DDBJ databases">
        <title>A high-quality chromosomal-level genome assembly of Topmouth culter (Culter alburnus).</title>
        <authorList>
            <person name="Zhao H."/>
        </authorList>
    </citation>
    <scope>NUCLEOTIDE SEQUENCE [LARGE SCALE GENOMIC DNA]</scope>
    <source>
        <strain evidence="22">CATC2023</strain>
        <tissue evidence="22">Muscle</tissue>
    </source>
</reference>
<dbReference type="Proteomes" id="UP001479290">
    <property type="component" value="Unassembled WGS sequence"/>
</dbReference>
<dbReference type="Pfam" id="PF01347">
    <property type="entry name" value="Vitellogenin_N"/>
    <property type="match status" value="1"/>
</dbReference>
<keyword evidence="6" id="KW-0162">Chylomicron</keyword>
<dbReference type="EMBL" id="JAWDJR010000020">
    <property type="protein sequence ID" value="KAK9956288.1"/>
    <property type="molecule type" value="Genomic_DNA"/>
</dbReference>
<dbReference type="GO" id="GO:0008203">
    <property type="term" value="P:cholesterol metabolic process"/>
    <property type="evidence" value="ECO:0007669"/>
    <property type="project" value="UniProtKB-KW"/>
</dbReference>
<keyword evidence="10" id="KW-0551">Lipid droplet</keyword>
<evidence type="ECO:0000256" key="3">
    <source>
        <dbReference type="ARBA" id="ARBA00004613"/>
    </source>
</evidence>
<dbReference type="SUPFAM" id="SSF56968">
    <property type="entry name" value="Lipovitellin-phosvitin complex, beta-sheet shell regions"/>
    <property type="match status" value="2"/>
</dbReference>
<proteinExistence type="predicted"/>
<dbReference type="InterPro" id="IPR001747">
    <property type="entry name" value="Vitellogenin_N"/>
</dbReference>
<dbReference type="GO" id="GO:0034362">
    <property type="term" value="C:low-density lipoprotein particle"/>
    <property type="evidence" value="ECO:0007669"/>
    <property type="project" value="UniProtKB-KW"/>
</dbReference>
<dbReference type="SMART" id="SM00638">
    <property type="entry name" value="LPD_N"/>
    <property type="match status" value="1"/>
</dbReference>
<keyword evidence="17" id="KW-0753">Steroid metabolism</keyword>
<evidence type="ECO:0000256" key="7">
    <source>
        <dbReference type="ARBA" id="ARBA00022525"/>
    </source>
</evidence>
<evidence type="ECO:0000256" key="2">
    <source>
        <dbReference type="ARBA" id="ARBA00004502"/>
    </source>
</evidence>
<comment type="subcellular location">
    <subcellularLocation>
        <location evidence="1">Cytoplasm</location>
    </subcellularLocation>
    <subcellularLocation>
        <location evidence="2">Lipid droplet</location>
    </subcellularLocation>
    <subcellularLocation>
        <location evidence="3">Secreted</location>
    </subcellularLocation>
</comment>
<evidence type="ECO:0000256" key="18">
    <source>
        <dbReference type="ARBA" id="ARBA00023313"/>
    </source>
</evidence>
<dbReference type="InterPro" id="IPR011030">
    <property type="entry name" value="Lipovitellin_superhlx_dom"/>
</dbReference>
<name>A0AAW1Z672_CULAL</name>
<dbReference type="Gene3D" id="1.25.10.20">
    <property type="entry name" value="Vitellinogen, superhelical"/>
    <property type="match status" value="1"/>
</dbReference>
<feature type="chain" id="PRO_5043912434" description="Vitellogenin domain-containing protein" evidence="20">
    <location>
        <begin position="19"/>
        <end position="3233"/>
    </location>
</feature>
<keyword evidence="12 20" id="KW-0732">Signal</keyword>
<dbReference type="GO" id="GO:0034361">
    <property type="term" value="C:very-low-density lipoprotein particle"/>
    <property type="evidence" value="ECO:0007669"/>
    <property type="project" value="UniProtKB-KW"/>
</dbReference>
<dbReference type="GO" id="GO:0008201">
    <property type="term" value="F:heparin binding"/>
    <property type="evidence" value="ECO:0007669"/>
    <property type="project" value="UniProtKB-KW"/>
</dbReference>
<evidence type="ECO:0000256" key="11">
    <source>
        <dbReference type="ARBA" id="ARBA00022710"/>
    </source>
</evidence>
<dbReference type="GO" id="GO:0005737">
    <property type="term" value="C:cytoplasm"/>
    <property type="evidence" value="ECO:0007669"/>
    <property type="project" value="UniProtKB-SubCell"/>
</dbReference>
<evidence type="ECO:0000256" key="20">
    <source>
        <dbReference type="SAM" id="SignalP"/>
    </source>
</evidence>
<keyword evidence="11" id="KW-0427">LDL</keyword>
<dbReference type="InterPro" id="IPR009454">
    <property type="entry name" value="Lipid_transpt_open_b-sht"/>
</dbReference>
<dbReference type="GO" id="GO:0042627">
    <property type="term" value="C:chylomicron"/>
    <property type="evidence" value="ECO:0007669"/>
    <property type="project" value="UniProtKB-KW"/>
</dbReference>
<dbReference type="PROSITE" id="PS51211">
    <property type="entry name" value="VITELLOGENIN"/>
    <property type="match status" value="1"/>
</dbReference>
<dbReference type="Pfam" id="PF09172">
    <property type="entry name" value="Vit_open_b-sht"/>
    <property type="match status" value="1"/>
</dbReference>
<comment type="caution">
    <text evidence="19">Lacks conserved residue(s) required for the propagation of feature annotation.</text>
</comment>
<keyword evidence="4" id="KW-0813">Transport</keyword>
<evidence type="ECO:0000313" key="22">
    <source>
        <dbReference type="EMBL" id="KAK9956288.1"/>
    </source>
</evidence>
<feature type="domain" description="Vitellogenin" evidence="21">
    <location>
        <begin position="36"/>
        <end position="656"/>
    </location>
</feature>
<dbReference type="PANTHER" id="PTHR13769">
    <property type="entry name" value="APOLIPOPROTEIN B"/>
    <property type="match status" value="1"/>
</dbReference>
<dbReference type="Gene3D" id="2.20.50.20">
    <property type="entry name" value="Lipovitellin. Chain A, domain 3"/>
    <property type="match status" value="1"/>
</dbReference>
<evidence type="ECO:0000256" key="10">
    <source>
        <dbReference type="ARBA" id="ARBA00022677"/>
    </source>
</evidence>
<keyword evidence="9" id="KW-0358">Heparin-binding</keyword>
<dbReference type="GO" id="GO:0005319">
    <property type="term" value="F:lipid transporter activity"/>
    <property type="evidence" value="ECO:0007669"/>
    <property type="project" value="InterPro"/>
</dbReference>
<dbReference type="Pfam" id="PF06448">
    <property type="entry name" value="DUF1081"/>
    <property type="match status" value="1"/>
</dbReference>
<keyword evidence="23" id="KW-1185">Reference proteome</keyword>
<dbReference type="SUPFAM" id="SSF48431">
    <property type="entry name" value="Lipovitellin-phosvitin complex, superhelical domain"/>
    <property type="match status" value="1"/>
</dbReference>
<evidence type="ECO:0000256" key="14">
    <source>
        <dbReference type="ARBA" id="ARBA00023098"/>
    </source>
</evidence>
<dbReference type="SMART" id="SM01169">
    <property type="entry name" value="DUF1943"/>
    <property type="match status" value="1"/>
</dbReference>
<protein>
    <recommendedName>
        <fullName evidence="21">Vitellogenin domain-containing protein</fullName>
    </recommendedName>
</protein>
<evidence type="ECO:0000256" key="5">
    <source>
        <dbReference type="ARBA" id="ARBA00022490"/>
    </source>
</evidence>
<gene>
    <name evidence="22" type="ORF">ABG768_014033</name>
</gene>
<evidence type="ECO:0000256" key="8">
    <source>
        <dbReference type="ARBA" id="ARBA00022548"/>
    </source>
</evidence>
<dbReference type="Gene3D" id="2.20.80.10">
    <property type="entry name" value="Lipovitellin-phosvitin complex, chain A, domain 4"/>
    <property type="match status" value="1"/>
</dbReference>
<evidence type="ECO:0000256" key="19">
    <source>
        <dbReference type="PROSITE-ProRule" id="PRU00557"/>
    </source>
</evidence>
<dbReference type="InterPro" id="IPR015816">
    <property type="entry name" value="Vitellinogen_b-sht_N"/>
</dbReference>
<evidence type="ECO:0000256" key="1">
    <source>
        <dbReference type="ARBA" id="ARBA00004496"/>
    </source>
</evidence>
<keyword evidence="15" id="KW-1207">Sterol metabolism</keyword>
<accession>A0AAW1Z672</accession>
<evidence type="ECO:0000256" key="4">
    <source>
        <dbReference type="ARBA" id="ARBA00022448"/>
    </source>
</evidence>
<evidence type="ECO:0000259" key="21">
    <source>
        <dbReference type="PROSITE" id="PS51211"/>
    </source>
</evidence>
<dbReference type="GO" id="GO:0005811">
    <property type="term" value="C:lipid droplet"/>
    <property type="evidence" value="ECO:0007669"/>
    <property type="project" value="UniProtKB-SubCell"/>
</dbReference>
<dbReference type="InterPro" id="IPR015255">
    <property type="entry name" value="Vitellinogen_open_b-sht"/>
</dbReference>
<evidence type="ECO:0000256" key="9">
    <source>
        <dbReference type="ARBA" id="ARBA00022674"/>
    </source>
</evidence>
<evidence type="ECO:0000256" key="17">
    <source>
        <dbReference type="ARBA" id="ARBA00023221"/>
    </source>
</evidence>
<keyword evidence="18" id="KW-0850">VLDL</keyword>
<evidence type="ECO:0000256" key="13">
    <source>
        <dbReference type="ARBA" id="ARBA00023055"/>
    </source>
</evidence>
<evidence type="ECO:0000313" key="23">
    <source>
        <dbReference type="Proteomes" id="UP001479290"/>
    </source>
</evidence>
<evidence type="ECO:0000256" key="6">
    <source>
        <dbReference type="ARBA" id="ARBA00022513"/>
    </source>
</evidence>
<keyword evidence="14" id="KW-0443">Lipid metabolism</keyword>
<dbReference type="Gene3D" id="2.30.230.10">
    <property type="entry name" value="Lipovitellin, beta-sheet shell regions, chain A"/>
    <property type="match status" value="1"/>
</dbReference>
<dbReference type="InterPro" id="IPR015817">
    <property type="entry name" value="Vitellinogen_open_b-sht_sub1"/>
</dbReference>
<keyword evidence="7" id="KW-0964">Secreted</keyword>
<sequence length="3233" mass="361834">MGSMKLYLLLLLGTYAIAQQEIESNSHPGCHLSKRFKIYKKYTYRYEAEIQNRVTGTSPLMNGPKLSCKVEIDVPVACSFELQTSECSLTEVVGTDANGAPIYSPAAEAQAFQSAMEKNVLKFVVEGETGVTLYPEGDETNILNFKRGIISALIVPVMEKEESKDMVTVHGICATDVKVNTKEDMSTDVTITRDLSGCDTFKTQRSHTSPIAIITGLQYPLSKLIGSTQTCNYKFDNQKKHMTSATCTEKHIFLPFSYQNKYGISSLVKQILTLQETSKINDRVFDYRSAYPKDLALEAIEDKAPIQTSEALLFIFRELKSMNEKPDRQLRANKFQSLVSELRGLEHEVLQQTITQMVEEDKLLTWQALTQCGTPECGSAMFSILKTFDTDAIEVDAAVYALGMMHSPTGLLVKDILEIAHTKQSKPIMYALSNAVRRHFQTEGQLTSEILEVYNFITSILGADCAGEKDLTYLTLRVIGNMGEAMEAADPNMKTTLLKCMRQPATTLSVQMSAIQAFRRMSVTPEVRSNIQRVALYAKGAVQKRLAAYLLLMKKPESSDLEVVKKILTQDQNVQVKSFVASHVYNIIHSRDPEIQELGKRIVEVMQDDEVLTHSNYTLLSRNYKMDIFMPGKDVMGSSTQGSIIFDPSSQLPREVMLETTLKAFSYNLEFMEFGMDGKGFEPTVETLFGSNGFFPDTISKAMYWVGDKMPNKINEVLQEWVDPLRTEKTKRQVSENIIREMVRNFNKLAKDLYNQDSPEAMAYLRIMGNELGYIKSTNELSVIVDRMATYIQALKYSPAWITKVFMSGDQSIFAHYIFMDNEFFLPTASGFPLKFALSGTFAPGVEGGLHMEPGRHELSFSPSMAVEFVTRMGVHIPKFVVSAVEMHTNMFHESSFNAKITKGDGQIKLSIPAPKGTTEIFRVSNKLVMVSKTTVTLVPDTGDRTARAHCSPLISGINYCTTILNSRAERNSPYFPLNGESNFVLGIQPTGDITEYTATIAYELLNEGKEGRQKVDSLKMILKAEGDKHKEASATIKYNRNKNILTTSIAIPDYDIEAGIKVGVTDSIAKGKKITIDISNKNIHQFSLIGRAKLETMKDGLLEAQLIVPSLNTEGTLTATLNCVEDLTLELKSNIKLPETNSVQRITFQYAKDEMKMEMKSDIESEIQKLMPNATPLQSHLDQVFDDIMEHKVVKTDMKLRHIYAKLWEAYHIWMDKIASDVPYLQTLRENIPELVIPSMPERVFMNTESMFKYKFNKDRITFTIPLPLGGKTSEDLKIPPTMATPDLTMPQIGLMLPSKQFSLPTFSIPSSYDLSVPLLGMVEVSAKVSTNFYDIEAVFFGGNNTVNESSYIAGYKVVANSPLELLAFTVEGTAQTACISEDTAKFDIISYLKHKLLDANFSLMETAQITDAVKTTGKYKIEAFSPLGMQMSMMYTTQALVSSEITGDGSLDGSLKVGSMSASTTATQTFILQPKTREAKAESTFRVRCPILQIVNKMKAATANGELSFESNTDIVNDPVHHTTKFNIELKEAQLTIKSDSVTKANKRKLQNQVDFTATMKEVTLRIESQADEDTNRGFSQLAGSLNTQGLELNTEATISFADNHASNKGTLSFTKDGLTTSCTTTAQASSLTFENIFLGGITTTGATMSVSTKGTVHENSAELKVEGRLASSEVYLKSMYEGDIFNINTRNRINFKLNEDGLNLSNNLIASHQEMKIENTDSLILNLKSLVISSKSDNFLNENNFYKHNIAVDIHDFIASLNVKNELKVIGVNFNSDAQMMAEPYKMEVTGNLKGAFGEEELRHTYEITYVDQTATAKCSTNGKLLGTQMTQNSAFEIVGFSTKFNNEVRFISPSLRLESNILTKAEPFSMNVVSSFNSDGVLNLYGKHSGQVKSMLLIQAESKSYSHKHECKASTSHQLNNGNSIETNLEHKITSAITPQQQNFNMNMKSTLNDHAFDHSLEIFNTPKNIGIALKGTLSTNLLNKVNDNQEFAITSALQYEKNSDFIYLPFIEKLPVLIREVKSSMLTMKDRSIELLHGIDDKYDITATLNTKGTELSQVIENFDVDMFLDDVRLFASYMTAVVTEMGKNLQSVRNLIDSLDQRTGIITKINEIFSKIDKFLAEYEIEAMVEKIIDDAVDLMKQYELRETMQSAANYLNSLDIKPVFERIFRHINELTKQLNTKVNTKINEMIAYDFHTLAAEVKQIATDLIRVPCFGMLHGEIEIKSSEHTLKTNAELKNSTDKITANLNSQFQTPIDLLAYTFDATAHLNIPKMKELSLTETVKANHMAFSLDHHGIMSINGVFAQVSSKTTAKATTEPYTADLVNNAFLSTENGFSCTLETSYNHGVNMPVANIFSEATMTQKAAAQLESGIFTLTLGNDGKGKYTILDYSDEGTHKSNLEIVMNVESIKLIFDGYTESSLLKMKQKVDAESSGLTQIKFNVHAETETPFIKRSIAAVKGQICLKQLIFELSGSHDAELIGKVEGTITNSINFKAVPFEIIFDTKNKKNTKLMLPFKLSSKVDLQNDMTLTLSPSRQQASWTVLARFNQYKYSHYMSMANGEKEIQISASVNGEADFNVLTLPINIPKLTIPFINKETPYVEKFSLWEDTGLKTILITPQQTFDMDAKLKYVKNNEMFNIQPVLNSVIGKIKIPIFATAKISSDIYECPYLAKIPLPSIKKSIMIPVMGDLTYDFSVKTAMITMNTKAKILNQDELAAQFETQATSEFGVFNGKTSGSATFNMKSGMKLFTNLIVEHTYFENNYNGLLDANTEVSKAVISNTAKVNLPDVKFMLYHEFTGNSEEGLTVSVSSPSAGLLGLQLQSKNLSHHTGRLFGANPSEDNVDILKVDFVIKNSNGLSFQTQWNQELPSQILLWLKEKVASLKDLKDTITYYITAVYNGISKKYEKLESTIDHIKDQGKVMYKRAAEKIAAADLAGISSKISDNIVMILRAYQKNIQALLEAAISFMRDTQFQLPGHFEKLSGLEVYNKISVFIFDVIEEAITRVPEIFTSYTKAVIEHIREVEVTIPGSTHIITGRDMLDDFHVAFQKIQSQMITIVKGLRDVSFETIVQKLSEILKLSVEKAEELLNTIKFQDLDKLSSWISKVFSYAVNSSILNEITVQAEKSRTIIEDYYKTVKAMAQDIFAEMTIEQLIEDIQAWVESIINRLEVLMNQITETLKDAIKNIQFYVRVSDTEMDIDIPLPFIWDFFSRMISYPCIKTLIV</sequence>
<keyword evidence="8" id="KW-0153">Cholesterol metabolism</keyword>
<evidence type="ECO:0000256" key="12">
    <source>
        <dbReference type="ARBA" id="ARBA00022729"/>
    </source>
</evidence>
<dbReference type="InterPro" id="IPR052418">
    <property type="entry name" value="Apolipoprotein_B"/>
</dbReference>
<comment type="caution">
    <text evidence="22">The sequence shown here is derived from an EMBL/GenBank/DDBJ whole genome shotgun (WGS) entry which is preliminary data.</text>
</comment>
<dbReference type="PANTHER" id="PTHR13769:SF1">
    <property type="entry name" value="APOLIPOPROTEIN B-100"/>
    <property type="match status" value="1"/>
</dbReference>
<dbReference type="InterPro" id="IPR015819">
    <property type="entry name" value="Lipid_transp_b-sht_shell"/>
</dbReference>
<keyword evidence="16" id="KW-0325">Glycoprotein</keyword>
<feature type="signal peptide" evidence="20">
    <location>
        <begin position="1"/>
        <end position="18"/>
    </location>
</feature>
<organism evidence="22 23">
    <name type="scientific">Culter alburnus</name>
    <name type="common">Topmouth culter</name>
    <dbReference type="NCBI Taxonomy" id="194366"/>
    <lineage>
        <taxon>Eukaryota</taxon>
        <taxon>Metazoa</taxon>
        <taxon>Chordata</taxon>
        <taxon>Craniata</taxon>
        <taxon>Vertebrata</taxon>
        <taxon>Euteleostomi</taxon>
        <taxon>Actinopterygii</taxon>
        <taxon>Neopterygii</taxon>
        <taxon>Teleostei</taxon>
        <taxon>Ostariophysi</taxon>
        <taxon>Cypriniformes</taxon>
        <taxon>Xenocyprididae</taxon>
        <taxon>Xenocypridinae</taxon>
        <taxon>Culter</taxon>
    </lineage>
</organism>
<keyword evidence="5" id="KW-0963">Cytoplasm</keyword>
<keyword evidence="13" id="KW-0445">Lipid transport</keyword>